<comment type="function">
    <text evidence="2 6">Catalyzes the interconversion of 2-phosphoglycerate and 3-phosphoglycerate.</text>
</comment>
<gene>
    <name evidence="6" type="primary">apgM</name>
    <name evidence="8" type="ORF">TST_0305</name>
</gene>
<keyword evidence="9" id="KW-1185">Reference proteome</keyword>
<evidence type="ECO:0000256" key="6">
    <source>
        <dbReference type="HAMAP-Rule" id="MF_01402"/>
    </source>
</evidence>
<proteinExistence type="inferred from homology"/>
<dbReference type="KEGG" id="ttk:TST_0305"/>
<accession>A0A0S3QS24</accession>
<dbReference type="UniPathway" id="UPA00109">
    <property type="reaction ID" value="UER00186"/>
</dbReference>
<dbReference type="InterPro" id="IPR006124">
    <property type="entry name" value="Metalloenzyme"/>
</dbReference>
<dbReference type="Proteomes" id="UP000063234">
    <property type="component" value="Chromosome"/>
</dbReference>
<dbReference type="Gene3D" id="3.40.720.10">
    <property type="entry name" value="Alkaline Phosphatase, subunit A"/>
    <property type="match status" value="2"/>
</dbReference>
<dbReference type="RefSeq" id="WP_068549019.1">
    <property type="nucleotide sequence ID" value="NZ_AP013035.1"/>
</dbReference>
<comment type="similarity">
    <text evidence="3 6">Belongs to the BPG-independent phosphoglycerate mutase family. A-PGAM subfamily.</text>
</comment>
<dbReference type="GO" id="GO:0046872">
    <property type="term" value="F:metal ion binding"/>
    <property type="evidence" value="ECO:0007669"/>
    <property type="project" value="InterPro"/>
</dbReference>
<dbReference type="PANTHER" id="PTHR31209">
    <property type="entry name" value="COFACTOR-INDEPENDENT PHOSPHOGLYCERATE MUTASE"/>
    <property type="match status" value="1"/>
</dbReference>
<dbReference type="HAMAP" id="MF_01402_B">
    <property type="entry name" value="ApgM_B"/>
    <property type="match status" value="1"/>
</dbReference>
<comment type="catalytic activity">
    <reaction evidence="1 6">
        <text>(2R)-2-phosphoglycerate = (2R)-3-phosphoglycerate</text>
        <dbReference type="Rhea" id="RHEA:15901"/>
        <dbReference type="ChEBI" id="CHEBI:58272"/>
        <dbReference type="ChEBI" id="CHEBI:58289"/>
        <dbReference type="EC" id="5.4.2.12"/>
    </reaction>
</comment>
<dbReference type="NCBIfam" id="NF003160">
    <property type="entry name" value="PRK04135.1"/>
    <property type="match status" value="1"/>
</dbReference>
<dbReference type="STRING" id="1298851.TST_0305"/>
<keyword evidence="4 6" id="KW-0324">Glycolysis</keyword>
<dbReference type="OrthoDB" id="9804453at2"/>
<evidence type="ECO:0000256" key="3">
    <source>
        <dbReference type="ARBA" id="ARBA00005524"/>
    </source>
</evidence>
<dbReference type="PIRSF" id="PIRSF006392">
    <property type="entry name" value="IPGAM_arch"/>
    <property type="match status" value="1"/>
</dbReference>
<dbReference type="EMBL" id="AP013035">
    <property type="protein sequence ID" value="BAT71113.1"/>
    <property type="molecule type" value="Genomic_DNA"/>
</dbReference>
<evidence type="ECO:0000259" key="7">
    <source>
        <dbReference type="Pfam" id="PF01676"/>
    </source>
</evidence>
<organism evidence="8 9">
    <name type="scientific">Thermosulfidibacter takaii (strain DSM 17441 / JCM 13301 / NBRC 103674 / ABI70S6)</name>
    <dbReference type="NCBI Taxonomy" id="1298851"/>
    <lineage>
        <taxon>Bacteria</taxon>
        <taxon>Pseudomonadati</taxon>
        <taxon>Thermosulfidibacterota</taxon>
        <taxon>Thermosulfidibacteria</taxon>
        <taxon>Thermosulfidibacterales</taxon>
        <taxon>Thermosulfidibacteraceae</taxon>
    </lineage>
</organism>
<evidence type="ECO:0000256" key="2">
    <source>
        <dbReference type="ARBA" id="ARBA00002315"/>
    </source>
</evidence>
<dbReference type="PANTHER" id="PTHR31209:SF0">
    <property type="entry name" value="METALLOENZYME DOMAIN-CONTAINING PROTEIN"/>
    <property type="match status" value="1"/>
</dbReference>
<dbReference type="InterPro" id="IPR017850">
    <property type="entry name" value="Alkaline_phosphatase_core_sf"/>
</dbReference>
<feature type="domain" description="Metalloenzyme" evidence="7">
    <location>
        <begin position="16"/>
        <end position="395"/>
    </location>
</feature>
<dbReference type="AlphaFoldDB" id="A0A0S3QS24"/>
<dbReference type="PATRIC" id="fig|1298851.3.peg.316"/>
<protein>
    <recommendedName>
        <fullName evidence="6">Probable 2,3-bisphosphoglycerate-independent phosphoglycerate mutase</fullName>
        <shortName evidence="6">BPG-independent PGAM</shortName>
        <shortName evidence="6">Phosphoglyceromutase</shortName>
        <shortName evidence="6">aPGAM</shortName>
        <ecNumber evidence="6">5.4.2.12</ecNumber>
    </recommendedName>
</protein>
<reference evidence="9" key="1">
    <citation type="journal article" date="2018" name="Science">
        <title>A primordial and reversible TCA cycle in a facultatively chemolithoautotrophic thermophile.</title>
        <authorList>
            <person name="Nunoura T."/>
            <person name="Chikaraishi Y."/>
            <person name="Izaki R."/>
            <person name="Suwa T."/>
            <person name="Sato T."/>
            <person name="Harada T."/>
            <person name="Mori K."/>
            <person name="Kato Y."/>
            <person name="Miyazaki M."/>
            <person name="Shimamura S."/>
            <person name="Yanagawa K."/>
            <person name="Shuto A."/>
            <person name="Ohkouchi N."/>
            <person name="Fujita N."/>
            <person name="Takaki Y."/>
            <person name="Atomi H."/>
            <person name="Takai K."/>
        </authorList>
    </citation>
    <scope>NUCLEOTIDE SEQUENCE [LARGE SCALE GENOMIC DNA]</scope>
    <source>
        <strain evidence="9">DSM 17441 / JCM 13301 / NBRC 103674 / ABI70S6</strain>
    </source>
</reference>
<keyword evidence="5 6" id="KW-0413">Isomerase</keyword>
<dbReference type="EC" id="5.4.2.12" evidence="6"/>
<dbReference type="GO" id="GO:0006096">
    <property type="term" value="P:glycolytic process"/>
    <property type="evidence" value="ECO:0007669"/>
    <property type="project" value="UniProtKB-UniRule"/>
</dbReference>
<dbReference type="CDD" id="cd16011">
    <property type="entry name" value="iPGM_like"/>
    <property type="match status" value="1"/>
</dbReference>
<evidence type="ECO:0000256" key="5">
    <source>
        <dbReference type="ARBA" id="ARBA00023235"/>
    </source>
</evidence>
<dbReference type="Pfam" id="PF10143">
    <property type="entry name" value="PhosphMutase"/>
    <property type="match status" value="1"/>
</dbReference>
<dbReference type="InterPro" id="IPR004456">
    <property type="entry name" value="Pglycerate_mutase_ApgM"/>
</dbReference>
<dbReference type="NCBIfam" id="TIGR00306">
    <property type="entry name" value="apgM"/>
    <property type="match status" value="1"/>
</dbReference>
<dbReference type="Pfam" id="PF01676">
    <property type="entry name" value="Metalloenzyme"/>
    <property type="match status" value="1"/>
</dbReference>
<dbReference type="SUPFAM" id="SSF53649">
    <property type="entry name" value="Alkaline phosphatase-like"/>
    <property type="match status" value="1"/>
</dbReference>
<name>A0A0S3QS24_THET7</name>
<evidence type="ECO:0000313" key="8">
    <source>
        <dbReference type="EMBL" id="BAT71113.1"/>
    </source>
</evidence>
<evidence type="ECO:0000256" key="1">
    <source>
        <dbReference type="ARBA" id="ARBA00000370"/>
    </source>
</evidence>
<sequence length="406" mass="44856">MDREEFIKKLVVKNDKKIVLVVLDGLGGAPFKDGKTELEYANTPNMDALAAKSEIGLVHPIMPGITPGSGPSHLALFGYDPLKYEIGRGVLENLGLGVDLKPGDIAIRGNFCTVEGKDGRLVVVDRRAGRIPTEENKRLCAKLQESIPEIDGVEVIFTPGMEHRFAIRLRGEGLKEGVNDTDPQKEGKAPLELVAQRPEAERLAEVLKKLLDKARDVLKDEPRANFILLRGISELPSIPSMEELFGLNPAAIATYPMYKGLAKLVGMTVLEVKGSSIQDEIDCLRSEWDNFDFFYLHVKKTDSSGEDGNFDAKVKVIEDFDRHLPQILELKPDVIAITGDHSTPSLLKGHSWHPNPFLLHSPYVIPSGINSFNERSCAKGNLRIYYAMEAMPLLLANALRLKKFGA</sequence>
<dbReference type="GO" id="GO:0004619">
    <property type="term" value="F:phosphoglycerate mutase activity"/>
    <property type="evidence" value="ECO:0007669"/>
    <property type="project" value="UniProtKB-UniRule"/>
</dbReference>
<evidence type="ECO:0000313" key="9">
    <source>
        <dbReference type="Proteomes" id="UP000063234"/>
    </source>
</evidence>
<dbReference type="InterPro" id="IPR023665">
    <property type="entry name" value="ApgAM_prokaryotes"/>
</dbReference>
<evidence type="ECO:0000256" key="4">
    <source>
        <dbReference type="ARBA" id="ARBA00023152"/>
    </source>
</evidence>
<comment type="pathway">
    <text evidence="6">Carbohydrate degradation; glycolysis; pyruvate from D-glyceraldehyde 3-phosphate: step 3/5.</text>
</comment>